<accession>B8C6E7</accession>
<feature type="region of interest" description="Disordered" evidence="1">
    <location>
        <begin position="149"/>
        <end position="177"/>
    </location>
</feature>
<dbReference type="GeneID" id="7443451"/>
<proteinExistence type="predicted"/>
<evidence type="ECO:0000256" key="1">
    <source>
        <dbReference type="SAM" id="MobiDB-lite"/>
    </source>
</evidence>
<dbReference type="PaxDb" id="35128-Thaps7401"/>
<feature type="compositionally biased region" description="Basic and acidic residues" evidence="1">
    <location>
        <begin position="50"/>
        <end position="59"/>
    </location>
</feature>
<reference evidence="2 3" key="1">
    <citation type="journal article" date="2004" name="Science">
        <title>The genome of the diatom Thalassiosira pseudonana: ecology, evolution, and metabolism.</title>
        <authorList>
            <person name="Armbrust E.V."/>
            <person name="Berges J.A."/>
            <person name="Bowler C."/>
            <person name="Green B.R."/>
            <person name="Martinez D."/>
            <person name="Putnam N.H."/>
            <person name="Zhou S."/>
            <person name="Allen A.E."/>
            <person name="Apt K.E."/>
            <person name="Bechner M."/>
            <person name="Brzezinski M.A."/>
            <person name="Chaal B.K."/>
            <person name="Chiovitti A."/>
            <person name="Davis A.K."/>
            <person name="Demarest M.S."/>
            <person name="Detter J.C."/>
            <person name="Glavina T."/>
            <person name="Goodstein D."/>
            <person name="Hadi M.Z."/>
            <person name="Hellsten U."/>
            <person name="Hildebrand M."/>
            <person name="Jenkins B.D."/>
            <person name="Jurka J."/>
            <person name="Kapitonov V.V."/>
            <person name="Kroger N."/>
            <person name="Lau W.W."/>
            <person name="Lane T.W."/>
            <person name="Larimer F.W."/>
            <person name="Lippmeier J.C."/>
            <person name="Lucas S."/>
            <person name="Medina M."/>
            <person name="Montsant A."/>
            <person name="Obornik M."/>
            <person name="Parker M.S."/>
            <person name="Palenik B."/>
            <person name="Pazour G.J."/>
            <person name="Richardson P.M."/>
            <person name="Rynearson T.A."/>
            <person name="Saito M.A."/>
            <person name="Schwartz D.C."/>
            <person name="Thamatrakoln K."/>
            <person name="Valentin K."/>
            <person name="Vardi A."/>
            <person name="Wilkerson F.P."/>
            <person name="Rokhsar D.S."/>
        </authorList>
    </citation>
    <scope>NUCLEOTIDE SEQUENCE [LARGE SCALE GENOMIC DNA]</scope>
    <source>
        <strain evidence="2 3">CCMP1335</strain>
    </source>
</reference>
<gene>
    <name evidence="2" type="ORF">THAPSDRAFT_7401</name>
</gene>
<protein>
    <submittedName>
        <fullName evidence="2">Uncharacterized protein</fullName>
    </submittedName>
</protein>
<sequence length="257" mass="28505">MPRVFDSIKDFTQNGLPRTRNPRGSNDDSDSAARRLSASFSNGTPLSRPHVVDTTHHPSVDTNEPPTEFIAQIRLSDKLTEDDEEFAIDDYTDDDLKALKVNDPFLYYSIPEVRRASFNIAGDDDDDDEDRVDEEIKRQFDAESTIVQATSLGTSVNTSNSANPNPPPPPRRNVSRATSCPAGMLASADIARSQLLAGTTNGRVRRSVRLSVEAHPSLMLQSLEEEIMNGGGGDSEEEESEDDERIRRLVDDLKRKM</sequence>
<dbReference type="RefSeq" id="XP_002291707.1">
    <property type="nucleotide sequence ID" value="XM_002291671.1"/>
</dbReference>
<reference evidence="2 3" key="2">
    <citation type="journal article" date="2008" name="Nature">
        <title>The Phaeodactylum genome reveals the evolutionary history of diatom genomes.</title>
        <authorList>
            <person name="Bowler C."/>
            <person name="Allen A.E."/>
            <person name="Badger J.H."/>
            <person name="Grimwood J."/>
            <person name="Jabbari K."/>
            <person name="Kuo A."/>
            <person name="Maheswari U."/>
            <person name="Martens C."/>
            <person name="Maumus F."/>
            <person name="Otillar R.P."/>
            <person name="Rayko E."/>
            <person name="Salamov A."/>
            <person name="Vandepoele K."/>
            <person name="Beszteri B."/>
            <person name="Gruber A."/>
            <person name="Heijde M."/>
            <person name="Katinka M."/>
            <person name="Mock T."/>
            <person name="Valentin K."/>
            <person name="Verret F."/>
            <person name="Berges J.A."/>
            <person name="Brownlee C."/>
            <person name="Cadoret J.P."/>
            <person name="Chiovitti A."/>
            <person name="Choi C.J."/>
            <person name="Coesel S."/>
            <person name="De Martino A."/>
            <person name="Detter J.C."/>
            <person name="Durkin C."/>
            <person name="Falciatore A."/>
            <person name="Fournet J."/>
            <person name="Haruta M."/>
            <person name="Huysman M.J."/>
            <person name="Jenkins B.D."/>
            <person name="Jiroutova K."/>
            <person name="Jorgensen R.E."/>
            <person name="Joubert Y."/>
            <person name="Kaplan A."/>
            <person name="Kroger N."/>
            <person name="Kroth P.G."/>
            <person name="La Roche J."/>
            <person name="Lindquist E."/>
            <person name="Lommer M."/>
            <person name="Martin-Jezequel V."/>
            <person name="Lopez P.J."/>
            <person name="Lucas S."/>
            <person name="Mangogna M."/>
            <person name="McGinnis K."/>
            <person name="Medlin L.K."/>
            <person name="Montsant A."/>
            <person name="Oudot-Le Secq M.P."/>
            <person name="Napoli C."/>
            <person name="Obornik M."/>
            <person name="Parker M.S."/>
            <person name="Petit J.L."/>
            <person name="Porcel B.M."/>
            <person name="Poulsen N."/>
            <person name="Robison M."/>
            <person name="Rychlewski L."/>
            <person name="Rynearson T.A."/>
            <person name="Schmutz J."/>
            <person name="Shapiro H."/>
            <person name="Siaut M."/>
            <person name="Stanley M."/>
            <person name="Sussman M.R."/>
            <person name="Taylor A.R."/>
            <person name="Vardi A."/>
            <person name="von Dassow P."/>
            <person name="Vyverman W."/>
            <person name="Willis A."/>
            <person name="Wyrwicz L.S."/>
            <person name="Rokhsar D.S."/>
            <person name="Weissenbach J."/>
            <person name="Armbrust E.V."/>
            <person name="Green B.R."/>
            <person name="Van de Peer Y."/>
            <person name="Grigoriev I.V."/>
        </authorList>
    </citation>
    <scope>NUCLEOTIDE SEQUENCE [LARGE SCALE GENOMIC DNA]</scope>
    <source>
        <strain evidence="2 3">CCMP1335</strain>
    </source>
</reference>
<keyword evidence="3" id="KW-1185">Reference proteome</keyword>
<feature type="region of interest" description="Disordered" evidence="1">
    <location>
        <begin position="225"/>
        <end position="257"/>
    </location>
</feature>
<name>B8C6E7_THAPS</name>
<feature type="region of interest" description="Disordered" evidence="1">
    <location>
        <begin position="1"/>
        <end position="68"/>
    </location>
</feature>
<dbReference type="AlphaFoldDB" id="B8C6E7"/>
<dbReference type="KEGG" id="tps:THAPSDRAFT_7401"/>
<feature type="compositionally biased region" description="Basic and acidic residues" evidence="1">
    <location>
        <begin position="244"/>
        <end position="257"/>
    </location>
</feature>
<dbReference type="HOGENOM" id="CLU_1083713_0_0_1"/>
<dbReference type="Proteomes" id="UP000001449">
    <property type="component" value="Chromosome 8"/>
</dbReference>
<organism evidence="2 3">
    <name type="scientific">Thalassiosira pseudonana</name>
    <name type="common">Marine diatom</name>
    <name type="synonym">Cyclotella nana</name>
    <dbReference type="NCBI Taxonomy" id="35128"/>
    <lineage>
        <taxon>Eukaryota</taxon>
        <taxon>Sar</taxon>
        <taxon>Stramenopiles</taxon>
        <taxon>Ochrophyta</taxon>
        <taxon>Bacillariophyta</taxon>
        <taxon>Coscinodiscophyceae</taxon>
        <taxon>Thalassiosirophycidae</taxon>
        <taxon>Thalassiosirales</taxon>
        <taxon>Thalassiosiraceae</taxon>
        <taxon>Thalassiosira</taxon>
    </lineage>
</organism>
<dbReference type="InParanoid" id="B8C6E7"/>
<feature type="compositionally biased region" description="Acidic residues" evidence="1">
    <location>
        <begin position="234"/>
        <end position="243"/>
    </location>
</feature>
<evidence type="ECO:0000313" key="2">
    <source>
        <dbReference type="EMBL" id="EED90558.1"/>
    </source>
</evidence>
<evidence type="ECO:0000313" key="3">
    <source>
        <dbReference type="Proteomes" id="UP000001449"/>
    </source>
</evidence>
<dbReference type="EMBL" id="CM000644">
    <property type="protein sequence ID" value="EED90558.1"/>
    <property type="molecule type" value="Genomic_DNA"/>
</dbReference>
<feature type="compositionally biased region" description="Low complexity" evidence="1">
    <location>
        <begin position="154"/>
        <end position="163"/>
    </location>
</feature>